<accession>A0A2A2JTC8</accession>
<gene>
    <name evidence="2" type="ORF">WR25_10553</name>
</gene>
<evidence type="ECO:0000313" key="3">
    <source>
        <dbReference type="Proteomes" id="UP000218231"/>
    </source>
</evidence>
<dbReference type="EMBL" id="LIAE01010233">
    <property type="protein sequence ID" value="PAV64918.1"/>
    <property type="molecule type" value="Genomic_DNA"/>
</dbReference>
<organism evidence="2 3">
    <name type="scientific">Diploscapter pachys</name>
    <dbReference type="NCBI Taxonomy" id="2018661"/>
    <lineage>
        <taxon>Eukaryota</taxon>
        <taxon>Metazoa</taxon>
        <taxon>Ecdysozoa</taxon>
        <taxon>Nematoda</taxon>
        <taxon>Chromadorea</taxon>
        <taxon>Rhabditida</taxon>
        <taxon>Rhabditina</taxon>
        <taxon>Rhabditomorpha</taxon>
        <taxon>Rhabditoidea</taxon>
        <taxon>Rhabditidae</taxon>
        <taxon>Diploscapter</taxon>
    </lineage>
</organism>
<dbReference type="Proteomes" id="UP000218231">
    <property type="component" value="Unassembled WGS sequence"/>
</dbReference>
<protein>
    <recommendedName>
        <fullName evidence="4">GST C-terminal domain-containing protein</fullName>
    </recommendedName>
</protein>
<proteinExistence type="predicted"/>
<name>A0A2A2JTC8_9BILA</name>
<sequence>MVIDPTKTPTPKKRSPKEPRPADKPKRKYVRRQKTEDTDTTSSGSRRSSTDTESDQTHEKAKKVRFDETNFETAPWILEKDWIDAIEPTIDQLSTIEREKLEEQLKQTQKRIHQISKWFDENSKEEKTGEVSNIERQVDVLLESFKDMISAEDEIGFKHPTAEDFLLFECLALHSKFAPVALNTSFGLAGFFNEFRFWLHELIQNH</sequence>
<comment type="caution">
    <text evidence="2">The sequence shown here is derived from an EMBL/GenBank/DDBJ whole genome shotgun (WGS) entry which is preliminary data.</text>
</comment>
<evidence type="ECO:0000256" key="1">
    <source>
        <dbReference type="SAM" id="MobiDB-lite"/>
    </source>
</evidence>
<keyword evidence="3" id="KW-1185">Reference proteome</keyword>
<evidence type="ECO:0000313" key="2">
    <source>
        <dbReference type="EMBL" id="PAV64918.1"/>
    </source>
</evidence>
<reference evidence="2 3" key="1">
    <citation type="journal article" date="2017" name="Curr. Biol.">
        <title>Genome architecture and evolution of a unichromosomal asexual nematode.</title>
        <authorList>
            <person name="Fradin H."/>
            <person name="Zegar C."/>
            <person name="Gutwein M."/>
            <person name="Lucas J."/>
            <person name="Kovtun M."/>
            <person name="Corcoran D."/>
            <person name="Baugh L.R."/>
            <person name="Kiontke K."/>
            <person name="Gunsalus K."/>
            <person name="Fitch D.H."/>
            <person name="Piano F."/>
        </authorList>
    </citation>
    <scope>NUCLEOTIDE SEQUENCE [LARGE SCALE GENOMIC DNA]</scope>
    <source>
        <strain evidence="2">PF1309</strain>
    </source>
</reference>
<feature type="region of interest" description="Disordered" evidence="1">
    <location>
        <begin position="1"/>
        <end position="63"/>
    </location>
</feature>
<evidence type="ECO:0008006" key="4">
    <source>
        <dbReference type="Google" id="ProtNLM"/>
    </source>
</evidence>
<dbReference type="AlphaFoldDB" id="A0A2A2JTC8"/>